<reference evidence="3 4" key="1">
    <citation type="journal article" date="2023" name="Commun. Biol.">
        <title>Genome analysis of Parmales, the sister group of diatoms, reveals the evolutionary specialization of diatoms from phago-mixotrophs to photoautotrophs.</title>
        <authorList>
            <person name="Ban H."/>
            <person name="Sato S."/>
            <person name="Yoshikawa S."/>
            <person name="Yamada K."/>
            <person name="Nakamura Y."/>
            <person name="Ichinomiya M."/>
            <person name="Sato N."/>
            <person name="Blanc-Mathieu R."/>
            <person name="Endo H."/>
            <person name="Kuwata A."/>
            <person name="Ogata H."/>
        </authorList>
    </citation>
    <scope>NUCLEOTIDE SEQUENCE [LARGE SCALE GENOMIC DNA]</scope>
</reference>
<feature type="chain" id="PRO_5046148176" description="Putative 5'-nucleotidase C-terminal domain-containing protein" evidence="1">
    <location>
        <begin position="21"/>
        <end position="571"/>
    </location>
</feature>
<dbReference type="Gene3D" id="3.60.21.10">
    <property type="match status" value="1"/>
</dbReference>
<dbReference type="Gene3D" id="3.90.780.10">
    <property type="entry name" value="5'-Nucleotidase, C-terminal domain"/>
    <property type="match status" value="1"/>
</dbReference>
<evidence type="ECO:0000259" key="2">
    <source>
        <dbReference type="Pfam" id="PF21953"/>
    </source>
</evidence>
<dbReference type="SUPFAM" id="SSF55816">
    <property type="entry name" value="5'-nucleotidase (syn. UDP-sugar hydrolase), C-terminal domain"/>
    <property type="match status" value="1"/>
</dbReference>
<evidence type="ECO:0000313" key="3">
    <source>
        <dbReference type="EMBL" id="GMI25290.1"/>
    </source>
</evidence>
<evidence type="ECO:0000256" key="1">
    <source>
        <dbReference type="SAM" id="SignalP"/>
    </source>
</evidence>
<dbReference type="Proteomes" id="UP001165060">
    <property type="component" value="Unassembled WGS sequence"/>
</dbReference>
<comment type="caution">
    <text evidence="3">The sequence shown here is derived from an EMBL/GenBank/DDBJ whole genome shotgun (WGS) entry which is preliminary data.</text>
</comment>
<dbReference type="Pfam" id="PF21953">
    <property type="entry name" value="NadN_nucleosid_C"/>
    <property type="match status" value="1"/>
</dbReference>
<organism evidence="3 4">
    <name type="scientific">Tetraparma gracilis</name>
    <dbReference type="NCBI Taxonomy" id="2962635"/>
    <lineage>
        <taxon>Eukaryota</taxon>
        <taxon>Sar</taxon>
        <taxon>Stramenopiles</taxon>
        <taxon>Ochrophyta</taxon>
        <taxon>Bolidophyceae</taxon>
        <taxon>Parmales</taxon>
        <taxon>Triparmaceae</taxon>
        <taxon>Tetraparma</taxon>
    </lineage>
</organism>
<name>A0ABQ6MFT2_9STRA</name>
<dbReference type="PANTHER" id="PTHR11575:SF22">
    <property type="entry name" value="ADL392WP"/>
    <property type="match status" value="1"/>
</dbReference>
<dbReference type="EMBL" id="BRYB01000211">
    <property type="protein sequence ID" value="GMI25290.1"/>
    <property type="molecule type" value="Genomic_DNA"/>
</dbReference>
<accession>A0ABQ6MFT2</accession>
<gene>
    <name evidence="3" type="ORF">TeGR_g12724</name>
</gene>
<feature type="domain" description="Putative 5'-nucleotidase C-terminal" evidence="2">
    <location>
        <begin position="381"/>
        <end position="465"/>
    </location>
</feature>
<keyword evidence="4" id="KW-1185">Reference proteome</keyword>
<dbReference type="PANTHER" id="PTHR11575">
    <property type="entry name" value="5'-NUCLEOTIDASE-RELATED"/>
    <property type="match status" value="1"/>
</dbReference>
<sequence length="571" mass="61853">MMQMKLLTALSLSLLPGTLSSTPAQQPEQLLTPSQHLPFRDPATPPSSAVSFGDVNLLIVTDAHSWISKHAHPDYSVPLDAGYGEIASAVEHVKALAAEQGRDVFFLNNGDHTEGSGLSDASVYTAGVHGYDLFPLIQLMPFDALTIGNHDLYDTSTVSFMKHESGFIDSWAGNYLTSNTVNASTSEPIGDRYTVLTGPNAGTKLLVFGFLYHMTDSCDAVVVGDPVDTVAEQWFLDALADNSDVDAIVVLSHMDLKDDNVGIINDAIRAAGVDTPVQFVTGHTHYRGFSKVDDAASSFEAGHYLDTLGWISFDLEDDVWFNYEYIDANMDALYAFTGTTEDTFGTDLGAQISDAIEATVQELGLREVLGCPTSNYSYAAGLNVPGSLYTLYMDTIVPNAVFDTPTGTGNLPYHITSTGTLRYDVYVGEFYYDDVFAIAPFANTFLYYPDVSGDLIDAVVSGLLSLPHNDAAEFDMVGSALPSFVGGPALPDGDLTYDLFINDFDQPNVVGIIAGLLGISQDDVEADLVPWRDDVDADDYVDTTICWSKNVKQIWPCPDDKWDDGTHALEQ</sequence>
<dbReference type="InterPro" id="IPR053828">
    <property type="entry name" value="Nucleosidase_C"/>
</dbReference>
<dbReference type="InterPro" id="IPR029052">
    <property type="entry name" value="Metallo-depent_PP-like"/>
</dbReference>
<proteinExistence type="predicted"/>
<keyword evidence="1" id="KW-0732">Signal</keyword>
<feature type="signal peptide" evidence="1">
    <location>
        <begin position="1"/>
        <end position="20"/>
    </location>
</feature>
<dbReference type="InterPro" id="IPR006179">
    <property type="entry name" value="5_nucleotidase/apyrase"/>
</dbReference>
<dbReference type="SUPFAM" id="SSF56300">
    <property type="entry name" value="Metallo-dependent phosphatases"/>
    <property type="match status" value="1"/>
</dbReference>
<protein>
    <recommendedName>
        <fullName evidence="2">Putative 5'-nucleotidase C-terminal domain-containing protein</fullName>
    </recommendedName>
</protein>
<evidence type="ECO:0000313" key="4">
    <source>
        <dbReference type="Proteomes" id="UP001165060"/>
    </source>
</evidence>
<dbReference type="InterPro" id="IPR036907">
    <property type="entry name" value="5'-Nucleotdase_C_sf"/>
</dbReference>